<sequence>MIMQQETQPGGDPANECAGEKSRLAIVLTTVFPSWNIKVDKINH</sequence>
<organism evidence="1 2">
    <name type="scientific">Limnospira indica PCC 8005</name>
    <dbReference type="NCBI Taxonomy" id="376219"/>
    <lineage>
        <taxon>Bacteria</taxon>
        <taxon>Bacillati</taxon>
        <taxon>Cyanobacteriota</taxon>
        <taxon>Cyanophyceae</taxon>
        <taxon>Oscillatoriophycideae</taxon>
        <taxon>Oscillatoriales</taxon>
        <taxon>Sirenicapillariaceae</taxon>
        <taxon>Limnospira</taxon>
    </lineage>
</organism>
<proteinExistence type="predicted"/>
<evidence type="ECO:0000313" key="1">
    <source>
        <dbReference type="EMBL" id="CDM94330.1"/>
    </source>
</evidence>
<protein>
    <submittedName>
        <fullName evidence="1">Uncharacterized protein</fullName>
    </submittedName>
</protein>
<dbReference type="Proteomes" id="UP000032946">
    <property type="component" value="Chromosome"/>
</dbReference>
<dbReference type="EMBL" id="FO818640">
    <property type="protein sequence ID" value="CDM94330.1"/>
    <property type="molecule type" value="Genomic_DNA"/>
</dbReference>
<reference evidence="1 2" key="1">
    <citation type="submission" date="2014-02" db="EMBL/GenBank/DDBJ databases">
        <authorList>
            <person name="Genoscope - CEA"/>
        </authorList>
    </citation>
    <scope>NUCLEOTIDE SEQUENCE [LARGE SCALE GENOMIC DNA]</scope>
    <source>
        <strain evidence="1 2">PCC 8005</strain>
    </source>
</reference>
<accession>A0A9P1KD70</accession>
<evidence type="ECO:0000313" key="2">
    <source>
        <dbReference type="Proteomes" id="UP000032946"/>
    </source>
</evidence>
<name>A0A9P1KD70_9CYAN</name>
<keyword evidence="2" id="KW-1185">Reference proteome</keyword>
<dbReference type="AlphaFoldDB" id="A0A9P1KD70"/>
<gene>
    <name evidence="1" type="ORF">ARTHRO_12004</name>
</gene>